<gene>
    <name evidence="1" type="ORF">ACI1P1_19965</name>
</gene>
<sequence length="456" mass="52152">MRGAGGLGVRGLALFLTHYVRTKYRRQWSGREALERWQERQVQKRLRFVRKHSPFYRELWGGRPLTEWREFPVIDKAVMMEHFDRLNTARIRKKEAMELALEAERTRNFTPQLGGITVGLSSGTSGSRGLFLVSSDEQAAWAGMMLAKVLPGPLWQREKIAFFLRANSNLYASVGSGRLQFEYFDLLEDTQKHVERLNRYQASIWAAPPSVLRQLAEQKRIGRLTAVPRRMVSVAEVLDPVDAEVIRDTFGLPIHQVYQCTEGFLASTCSHGTLHLNEDIVHIGKEAVPDDPGGRRFVPIITDFSRTTQPIIRYRLNDVLTEAEQPCPCGSPFTAIERIEGRCDDIFYIERTEDGKLKPVYPDFITRAVLAASSAIREYRVIQQVEETLTVELLLQDGASQAEVERQVTASVEALMLRLGCRMPDLIFTGYTHPEGARKLRRVERRWAIERTRLPL</sequence>
<dbReference type="Proteomes" id="UP001631969">
    <property type="component" value="Unassembled WGS sequence"/>
</dbReference>
<evidence type="ECO:0000313" key="2">
    <source>
        <dbReference type="Proteomes" id="UP001631969"/>
    </source>
</evidence>
<accession>A0ACC7P2P0</accession>
<protein>
    <submittedName>
        <fullName evidence="1">F390 synthetase-related protein</fullName>
    </submittedName>
</protein>
<reference evidence="1" key="1">
    <citation type="submission" date="2024-12" db="EMBL/GenBank/DDBJ databases">
        <authorList>
            <person name="Wu N."/>
        </authorList>
    </citation>
    <scope>NUCLEOTIDE SEQUENCE</scope>
    <source>
        <strain evidence="1">P15</strain>
    </source>
</reference>
<proteinExistence type="predicted"/>
<evidence type="ECO:0000313" key="1">
    <source>
        <dbReference type="EMBL" id="MFM9330581.1"/>
    </source>
</evidence>
<name>A0ACC7P2P0_9BACL</name>
<keyword evidence="2" id="KW-1185">Reference proteome</keyword>
<organism evidence="1 2">
    <name type="scientific">Paenibacillus mesotrionivorans</name>
    <dbReference type="NCBI Taxonomy" id="3160968"/>
    <lineage>
        <taxon>Bacteria</taxon>
        <taxon>Bacillati</taxon>
        <taxon>Bacillota</taxon>
        <taxon>Bacilli</taxon>
        <taxon>Bacillales</taxon>
        <taxon>Paenibacillaceae</taxon>
        <taxon>Paenibacillus</taxon>
    </lineage>
</organism>
<dbReference type="EMBL" id="JBJURJ010000013">
    <property type="protein sequence ID" value="MFM9330581.1"/>
    <property type="molecule type" value="Genomic_DNA"/>
</dbReference>
<comment type="caution">
    <text evidence="1">The sequence shown here is derived from an EMBL/GenBank/DDBJ whole genome shotgun (WGS) entry which is preliminary data.</text>
</comment>